<sequence length="1233" mass="129586">MSALSKKKRAPAHEAPAVRLTANWYDVDEISCAQRTCVRRGMQVDAVRAAIERDRSGDGVGVFATLAASCIEDVGLASPMSLSAVLVSMAMWEADTAAGKHREARAHMAAAVASVASWPKSRLVADAAIKTMEVDLDALVARMTTDMAFEEIGGHTLLTDSVTWGSALAEPSPSARKAATAAALEAGGRIDAQRVVATFGALVRVACEVWSDGVAPAEIAHDQDDAMAPSDSTASSDGVKTHEPPCVSDGAGEENNDTATMTEDVDAAALAEGTTLTIEEGTLALVHMLVAMQDIEGRRVDWPPKGTKAPSRPSFVDDAMRSINAEAGSAMARNCWPTLCGAGARDFFSRPVAWAFGPLLAVARSANCERAVMALLGLAEALARGLVHPRPALVAGVLMTVRHSTLGWDERRIDVQAVATRPDIAAALAAYDVPTVCDLMSALSSSSSGGGAVEREAIAAARSLVIDPERHLDGTTLRHAGCSTADVIPLAAAAALAACPHVADLWTRDEMSKSHGPPLSDAPCDARLAAGAREIAPRCAPDQMVESYPTVDDADAAARVRAWIDKGDAAARARHCVWARTLPDAAYTAPTPPKRTSSSSSSSSSSKKRTGATDVPAKASTEQQQQQQQPKTKAASSKRRRDPATPNSTSKRAKIDDDDSDVKDTPLSSSSSGSAMDREPSTLSVPAPLKKGRASARPTHRATLTTVRAPGSSDVIGASSALDMLRPGRLLRIVEVVYGEVDSTESMDVCDVGIRLLRHDTAAAAHGHGGAKRSNPNTPDRGSSLSASQSSIQQTAQTTSTESEPASTTTGAAAVPLAPLATRMTKTSTSASTSTSSSPSGGHIASASNGTSSANTQLSTTAAVVPATTTRSRSRAAEALTPCPDLVARLTPRVLDDETVALIKVAPLAQKPTLTTKKCVYMLADGAYKGPYAVDQRADVVRVVRTLYRERVMRDLWGDSIVARHEPVFDPHARVIYLRMDLVGDRGPDGPEPWTTVTCAVKRGRSEHNVEVVNRDSHGLVIINTMEWLGSQNFVDAFAHVVVHMAARYLIDGGDANLNNIIGCPRRGAASVTAVDIEDNRNCSNKKRKKAKKPAAAVQVDDGGGGDDEAAETTAASTTITATPVVAPPTLMRCLFSPGRGPKADEQPTFDALLREHMGVVRDFTERVRESLGDTPSGDIIPGAADYARDIGYYVNPIASADVPTCGQIGARLDVLEACLDQFEGVADDRQDE</sequence>
<feature type="region of interest" description="Disordered" evidence="1">
    <location>
        <begin position="220"/>
        <end position="257"/>
    </location>
</feature>
<feature type="compositionally biased region" description="Basic residues" evidence="1">
    <location>
        <begin position="690"/>
        <end position="700"/>
    </location>
</feature>
<feature type="compositionally biased region" description="Basic residues" evidence="1">
    <location>
        <begin position="1084"/>
        <end position="1093"/>
    </location>
</feature>
<protein>
    <submittedName>
        <fullName evidence="2">Uncharacterized protein</fullName>
    </submittedName>
</protein>
<organism evidence="2">
    <name type="scientific">Pandoravirus macleodensis</name>
    <dbReference type="NCBI Taxonomy" id="2107707"/>
    <lineage>
        <taxon>Viruses</taxon>
        <taxon>Pandoravirus</taxon>
    </lineage>
</organism>
<accession>A0A2U7UEN8</accession>
<feature type="compositionally biased region" description="Low complexity" evidence="1">
    <location>
        <begin position="821"/>
        <end position="870"/>
    </location>
</feature>
<dbReference type="KEGG" id="vg:36841317"/>
<dbReference type="RefSeq" id="YP_009480858.1">
    <property type="nucleotide sequence ID" value="NC_037665.1"/>
</dbReference>
<gene>
    <name evidence="2" type="ORF">pmac_cds_174</name>
</gene>
<feature type="region of interest" description="Disordered" evidence="1">
    <location>
        <begin position="586"/>
        <end position="708"/>
    </location>
</feature>
<dbReference type="Proteomes" id="UP000249758">
    <property type="component" value="Segment"/>
</dbReference>
<feature type="region of interest" description="Disordered" evidence="1">
    <location>
        <begin position="765"/>
        <end position="876"/>
    </location>
</feature>
<dbReference type="EMBL" id="MG011691">
    <property type="protein sequence ID" value="AVK76862.1"/>
    <property type="molecule type" value="Genomic_DNA"/>
</dbReference>
<feature type="compositionally biased region" description="Low complexity" evidence="1">
    <location>
        <begin position="783"/>
        <end position="814"/>
    </location>
</feature>
<proteinExistence type="predicted"/>
<feature type="region of interest" description="Disordered" evidence="1">
    <location>
        <begin position="1083"/>
        <end position="1116"/>
    </location>
</feature>
<reference evidence="2" key="1">
    <citation type="journal article" date="2018" name="Nat. Commun.">
        <title>Diversity and evolution of the emerging Pandoraviridae family.</title>
        <authorList>
            <person name="Legendre M."/>
            <person name="Fabre E."/>
            <person name="Poirot O."/>
            <person name="Jeudy S."/>
            <person name="Lartigue A."/>
            <person name="Alempic J.M."/>
            <person name="Beucher L."/>
            <person name="Philippe N."/>
            <person name="Bertaux L."/>
            <person name="Christo-Foroux E."/>
            <person name="Labadie K."/>
            <person name="Coute Y."/>
            <person name="Abergel C."/>
            <person name="Claverie J.M."/>
        </authorList>
    </citation>
    <scope>NUCLEOTIDE SEQUENCE [LARGE SCALE GENOMIC DNA]</scope>
    <source>
        <strain evidence="2">Macleodensis</strain>
    </source>
</reference>
<evidence type="ECO:0000256" key="1">
    <source>
        <dbReference type="SAM" id="MobiDB-lite"/>
    </source>
</evidence>
<dbReference type="GeneID" id="36841317"/>
<dbReference type="Gene3D" id="1.20.272.10">
    <property type="match status" value="1"/>
</dbReference>
<name>A0A2U7UEN8_9VIRU</name>
<evidence type="ECO:0000313" key="2">
    <source>
        <dbReference type="EMBL" id="AVK76862.1"/>
    </source>
</evidence>